<sequence length="251" mass="27868">MKSDTSKENIVSMQNFVSKARFPALVEVEAYWQALRNGRDIPRRADLDPRGIEGSLEYSFIVERIAPGVARIRLAGRHLNALMGMEVRGMPITAFFSPETRKDVALRIEEMFQSPGIFSCAVSGEKSLGKPPLEGRMLLLPLKSDLGDVSRALGCLVTEGEIGRTPRRLDMLGETLEICDGPALDKAPAKPRAIPAAEPLGEKRSRFEGTFFDRVNRRTEKAAEPEKAPAARDERFTNTKVPFLRLVNTDD</sequence>
<reference evidence="2 3" key="1">
    <citation type="submission" date="2016-10" db="EMBL/GenBank/DDBJ databases">
        <authorList>
            <person name="de Groot N.N."/>
        </authorList>
    </citation>
    <scope>NUCLEOTIDE SEQUENCE [LARGE SCALE GENOMIC DNA]</scope>
    <source>
        <strain evidence="2 3">DSM 29316</strain>
    </source>
</reference>
<gene>
    <name evidence="2" type="ORF">SAMN05421688_0773</name>
</gene>
<evidence type="ECO:0000313" key="3">
    <source>
        <dbReference type="Proteomes" id="UP000198796"/>
    </source>
</evidence>
<dbReference type="InterPro" id="IPR009922">
    <property type="entry name" value="DUF1457"/>
</dbReference>
<dbReference type="Proteomes" id="UP000198796">
    <property type="component" value="Unassembled WGS sequence"/>
</dbReference>
<evidence type="ECO:0000256" key="1">
    <source>
        <dbReference type="SAM" id="MobiDB-lite"/>
    </source>
</evidence>
<evidence type="ECO:0000313" key="2">
    <source>
        <dbReference type="EMBL" id="SFA77390.1"/>
    </source>
</evidence>
<organism evidence="2 3">
    <name type="scientific">Poseidonocella pacifica</name>
    <dbReference type="NCBI Taxonomy" id="871651"/>
    <lineage>
        <taxon>Bacteria</taxon>
        <taxon>Pseudomonadati</taxon>
        <taxon>Pseudomonadota</taxon>
        <taxon>Alphaproteobacteria</taxon>
        <taxon>Rhodobacterales</taxon>
        <taxon>Roseobacteraceae</taxon>
        <taxon>Poseidonocella</taxon>
    </lineage>
</organism>
<name>A0A1I0VNE9_9RHOB</name>
<dbReference type="Pfam" id="PF07310">
    <property type="entry name" value="PAS_5"/>
    <property type="match status" value="1"/>
</dbReference>
<evidence type="ECO:0008006" key="4">
    <source>
        <dbReference type="Google" id="ProtNLM"/>
    </source>
</evidence>
<keyword evidence="3" id="KW-1185">Reference proteome</keyword>
<dbReference type="RefSeq" id="WP_245752473.1">
    <property type="nucleotide sequence ID" value="NZ_FOJU01000001.1"/>
</dbReference>
<feature type="region of interest" description="Disordered" evidence="1">
    <location>
        <begin position="216"/>
        <end position="236"/>
    </location>
</feature>
<dbReference type="EMBL" id="FOJU01000001">
    <property type="protein sequence ID" value="SFA77390.1"/>
    <property type="molecule type" value="Genomic_DNA"/>
</dbReference>
<protein>
    <recommendedName>
        <fullName evidence="4">PAS domain-containing protein</fullName>
    </recommendedName>
</protein>
<dbReference type="AlphaFoldDB" id="A0A1I0VNE9"/>
<proteinExistence type="predicted"/>
<dbReference type="STRING" id="871651.SAMN05421688_0773"/>
<accession>A0A1I0VNE9</accession>